<evidence type="ECO:0000313" key="18">
    <source>
        <dbReference type="EMBL" id="AKJ95318.1"/>
    </source>
</evidence>
<comment type="subcellular location">
    <subcellularLocation>
        <location evidence="4">Cytoplasm</location>
    </subcellularLocation>
</comment>
<evidence type="ECO:0000313" key="19">
    <source>
        <dbReference type="Proteomes" id="UP000064201"/>
    </source>
</evidence>
<comment type="function">
    <text evidence="3">Involved in the hydrocarbon hydroxylating system, which transfers electrons from NADH to rubredoxin reductase and then through rubredoxin to alkane 1 monooxygenase.</text>
</comment>
<evidence type="ECO:0000256" key="14">
    <source>
        <dbReference type="ARBA" id="ARBA00023002"/>
    </source>
</evidence>
<sequence>MSTETDEFKRYICKVCGYIYDEAKGDPDSGLAPGTRFEDIPDDWYCPDCNVTKADFTALEPRAETADAGAAAMAWSAGAGAADPDAVVIVGGGMAGWALAEALRERDPRRTIRLLTADSGDYYTKPRISNAFARGVAIADLVEETGVARAARLGIDLMPFVRVLDVQRAQQKIITARGGVPYGQLVLATGARPRQMAFPGGAGAPLSVNTLEDYRALRAALEAQAGSPAHTRVAIIGAGLVGCELADDLAAGGYPVSLIECASRPLPNLLPESLSGDLEKALADRGVQWHTEATVERIEPVAEGTTRLVLASGESVEAEVVISALGLVPNRELAERIGLACHAGIEVDALLRTTDPAVFALGDGCEFDGQLRPYVETLRGQAAALARTLSGEPTVYRPDAGIVQVKTGSLPLNVCPPQTDGGEWVEISGDGEGRHLEYHADARLEGFALSGCHARQARDLETRLGEPVADTRTRLAS</sequence>
<evidence type="ECO:0000256" key="10">
    <source>
        <dbReference type="ARBA" id="ARBA00022630"/>
    </source>
</evidence>
<dbReference type="FunFam" id="2.20.28.10:FF:000001">
    <property type="entry name" value="Rubredoxin"/>
    <property type="match status" value="1"/>
</dbReference>
<keyword evidence="19" id="KW-1185">Reference proteome</keyword>
<proteinExistence type="inferred from homology"/>
<evidence type="ECO:0000256" key="4">
    <source>
        <dbReference type="ARBA" id="ARBA00004496"/>
    </source>
</evidence>
<dbReference type="InterPro" id="IPR050260">
    <property type="entry name" value="FAD-bd_OxRdtase"/>
</dbReference>
<evidence type="ECO:0000256" key="5">
    <source>
        <dbReference type="ARBA" id="ARBA00004933"/>
    </source>
</evidence>
<comment type="cofactor">
    <cofactor evidence="1">
        <name>Fe(3+)</name>
        <dbReference type="ChEBI" id="CHEBI:29034"/>
    </cofactor>
</comment>
<dbReference type="Proteomes" id="UP000064201">
    <property type="component" value="Chromosome"/>
</dbReference>
<dbReference type="Pfam" id="PF07992">
    <property type="entry name" value="Pyr_redox_2"/>
    <property type="match status" value="1"/>
</dbReference>
<evidence type="ECO:0000256" key="8">
    <source>
        <dbReference type="ARBA" id="ARBA00022448"/>
    </source>
</evidence>
<dbReference type="GO" id="GO:0005506">
    <property type="term" value="F:iron ion binding"/>
    <property type="evidence" value="ECO:0007669"/>
    <property type="project" value="InterPro"/>
</dbReference>
<dbReference type="PATRIC" id="fig|106634.4.peg.1646"/>
<dbReference type="STRING" id="106634.TVD_08070"/>
<dbReference type="EMBL" id="CP011367">
    <property type="protein sequence ID" value="AKJ95318.1"/>
    <property type="molecule type" value="Genomic_DNA"/>
</dbReference>
<dbReference type="Gene3D" id="2.20.28.10">
    <property type="match status" value="1"/>
</dbReference>
<dbReference type="Gene3D" id="3.30.390.120">
    <property type="match status" value="1"/>
</dbReference>
<keyword evidence="13" id="KW-0249">Electron transport</keyword>
<evidence type="ECO:0000256" key="7">
    <source>
        <dbReference type="ARBA" id="ARBA00006442"/>
    </source>
</evidence>
<dbReference type="OrthoDB" id="9808980at2"/>
<reference evidence="18 19" key="1">
    <citation type="submission" date="2015-04" db="EMBL/GenBank/DDBJ databases">
        <title>Complete Sequence for the Genome of the Thioalkalivibrio versutus D301.</title>
        <authorList>
            <person name="Mu T."/>
            <person name="Zhou J."/>
            <person name="Xu X."/>
        </authorList>
    </citation>
    <scope>NUCLEOTIDE SEQUENCE [LARGE SCALE GENOMIC DNA]</scope>
    <source>
        <strain evidence="18 19">D301</strain>
    </source>
</reference>
<dbReference type="InterPro" id="IPR036188">
    <property type="entry name" value="FAD/NAD-bd_sf"/>
</dbReference>
<dbReference type="PROSITE" id="PS50903">
    <property type="entry name" value="RUBREDOXIN_LIKE"/>
    <property type="match status" value="1"/>
</dbReference>
<dbReference type="CDD" id="cd00730">
    <property type="entry name" value="rubredoxin"/>
    <property type="match status" value="1"/>
</dbReference>
<feature type="domain" description="Rubredoxin-like" evidence="17">
    <location>
        <begin position="8"/>
        <end position="59"/>
    </location>
</feature>
<evidence type="ECO:0000256" key="3">
    <source>
        <dbReference type="ARBA" id="ARBA00002792"/>
    </source>
</evidence>
<dbReference type="PRINTS" id="PR00368">
    <property type="entry name" value="FADPNR"/>
</dbReference>
<evidence type="ECO:0000256" key="12">
    <source>
        <dbReference type="ARBA" id="ARBA00022827"/>
    </source>
</evidence>
<keyword evidence="15" id="KW-0408">Iron</keyword>
<keyword evidence="14" id="KW-0560">Oxidoreductase</keyword>
<evidence type="ECO:0000256" key="13">
    <source>
        <dbReference type="ARBA" id="ARBA00022982"/>
    </source>
</evidence>
<comment type="cofactor">
    <cofactor evidence="2">
        <name>FAD</name>
        <dbReference type="ChEBI" id="CHEBI:57692"/>
    </cofactor>
</comment>
<dbReference type="Pfam" id="PF00301">
    <property type="entry name" value="Rubredoxin"/>
    <property type="match status" value="1"/>
</dbReference>
<dbReference type="PANTHER" id="PTHR43429:SF3">
    <property type="entry name" value="NITRITE REDUCTASE [NAD(P)H]"/>
    <property type="match status" value="1"/>
</dbReference>
<dbReference type="SUPFAM" id="SSF57802">
    <property type="entry name" value="Rubredoxin-like"/>
    <property type="match status" value="1"/>
</dbReference>
<evidence type="ECO:0000256" key="6">
    <source>
        <dbReference type="ARBA" id="ARBA00005337"/>
    </source>
</evidence>
<dbReference type="GO" id="GO:0016491">
    <property type="term" value="F:oxidoreductase activity"/>
    <property type="evidence" value="ECO:0007669"/>
    <property type="project" value="UniProtKB-KW"/>
</dbReference>
<evidence type="ECO:0000256" key="9">
    <source>
        <dbReference type="ARBA" id="ARBA00022490"/>
    </source>
</evidence>
<dbReference type="PRINTS" id="PR00163">
    <property type="entry name" value="RUBREDOXIN"/>
</dbReference>
<accession>A0A0G3G275</accession>
<keyword evidence="9" id="KW-0963">Cytoplasm</keyword>
<dbReference type="KEGG" id="tvr:TVD_08070"/>
<keyword evidence="12" id="KW-0274">FAD</keyword>
<evidence type="ECO:0000256" key="2">
    <source>
        <dbReference type="ARBA" id="ARBA00001974"/>
    </source>
</evidence>
<dbReference type="Pfam" id="PF18113">
    <property type="entry name" value="Rbx_binding"/>
    <property type="match status" value="1"/>
</dbReference>
<gene>
    <name evidence="18" type="ORF">TVD_08070</name>
</gene>
<dbReference type="SUPFAM" id="SSF51905">
    <property type="entry name" value="FAD/NAD(P)-binding domain"/>
    <property type="match status" value="1"/>
</dbReference>
<dbReference type="InterPro" id="IPR041364">
    <property type="entry name" value="Rbx-bd"/>
</dbReference>
<dbReference type="RefSeq" id="WP_047251304.1">
    <property type="nucleotide sequence ID" value="NZ_CP011367.1"/>
</dbReference>
<name>A0A0G3G275_9GAMM</name>
<keyword evidence="10" id="KW-0285">Flavoprotein</keyword>
<evidence type="ECO:0000256" key="11">
    <source>
        <dbReference type="ARBA" id="ARBA00022723"/>
    </source>
</evidence>
<dbReference type="AlphaFoldDB" id="A0A0G3G275"/>
<evidence type="ECO:0000256" key="16">
    <source>
        <dbReference type="ARBA" id="ARBA00023027"/>
    </source>
</evidence>
<organism evidence="18 19">
    <name type="scientific">Thioalkalivibrio versutus</name>
    <dbReference type="NCBI Taxonomy" id="106634"/>
    <lineage>
        <taxon>Bacteria</taxon>
        <taxon>Pseudomonadati</taxon>
        <taxon>Pseudomonadota</taxon>
        <taxon>Gammaproteobacteria</taxon>
        <taxon>Chromatiales</taxon>
        <taxon>Ectothiorhodospiraceae</taxon>
        <taxon>Thioalkalivibrio</taxon>
    </lineage>
</organism>
<evidence type="ECO:0000256" key="1">
    <source>
        <dbReference type="ARBA" id="ARBA00001965"/>
    </source>
</evidence>
<keyword evidence="11" id="KW-0479">Metal-binding</keyword>
<dbReference type="InterPro" id="IPR024935">
    <property type="entry name" value="Rubredoxin_dom"/>
</dbReference>
<evidence type="ECO:0000259" key="17">
    <source>
        <dbReference type="PROSITE" id="PS50903"/>
    </source>
</evidence>
<comment type="pathway">
    <text evidence="5">Hydrocarbon metabolism; alkane degradation.</text>
</comment>
<dbReference type="PRINTS" id="PR00411">
    <property type="entry name" value="PNDRDTASEI"/>
</dbReference>
<comment type="similarity">
    <text evidence="6">Belongs to the rubredoxin family.</text>
</comment>
<keyword evidence="8" id="KW-0813">Transport</keyword>
<evidence type="ECO:0000256" key="15">
    <source>
        <dbReference type="ARBA" id="ARBA00023004"/>
    </source>
</evidence>
<comment type="similarity">
    <text evidence="7">Belongs to the FAD-dependent oxidoreductase family.</text>
</comment>
<dbReference type="Gene3D" id="3.50.50.60">
    <property type="entry name" value="FAD/NAD(P)-binding domain"/>
    <property type="match status" value="2"/>
</dbReference>
<keyword evidence="16" id="KW-0520">NAD</keyword>
<protein>
    <submittedName>
        <fullName evidence="18">Pyridine nucleotide-disulfide oxidoreductase</fullName>
    </submittedName>
</protein>
<dbReference type="PANTHER" id="PTHR43429">
    <property type="entry name" value="PYRIDINE NUCLEOTIDE-DISULFIDE OXIDOREDUCTASE DOMAIN-CONTAINING"/>
    <property type="match status" value="1"/>
</dbReference>
<dbReference type="GO" id="GO:0005737">
    <property type="term" value="C:cytoplasm"/>
    <property type="evidence" value="ECO:0007669"/>
    <property type="project" value="UniProtKB-SubCell"/>
</dbReference>
<dbReference type="InterPro" id="IPR024934">
    <property type="entry name" value="Rubredoxin-like_dom"/>
</dbReference>
<dbReference type="InterPro" id="IPR023753">
    <property type="entry name" value="FAD/NAD-binding_dom"/>
</dbReference>